<evidence type="ECO:0000256" key="1">
    <source>
        <dbReference type="ARBA" id="ARBA00004442"/>
    </source>
</evidence>
<feature type="domain" description="RagB/SusD" evidence="6">
    <location>
        <begin position="272"/>
        <end position="576"/>
    </location>
</feature>
<evidence type="ECO:0000256" key="5">
    <source>
        <dbReference type="ARBA" id="ARBA00023237"/>
    </source>
</evidence>
<dbReference type="AlphaFoldDB" id="A0A7W6MYL1"/>
<dbReference type="EMBL" id="JACIES010000004">
    <property type="protein sequence ID" value="MBB4026192.1"/>
    <property type="molecule type" value="Genomic_DNA"/>
</dbReference>
<evidence type="ECO:0000256" key="3">
    <source>
        <dbReference type="ARBA" id="ARBA00022729"/>
    </source>
</evidence>
<keyword evidence="3" id="KW-0732">Signal</keyword>
<dbReference type="RefSeq" id="WP_151411877.1">
    <property type="nucleotide sequence ID" value="NZ_AP028155.1"/>
</dbReference>
<dbReference type="GeneID" id="93102402"/>
<gene>
    <name evidence="7" type="ORF">GGR14_001982</name>
</gene>
<comment type="caution">
    <text evidence="7">The sequence shown here is derived from an EMBL/GenBank/DDBJ whole genome shotgun (WGS) entry which is preliminary data.</text>
</comment>
<dbReference type="Proteomes" id="UP000546007">
    <property type="component" value="Unassembled WGS sequence"/>
</dbReference>
<keyword evidence="8" id="KW-1185">Reference proteome</keyword>
<dbReference type="InterPro" id="IPR011990">
    <property type="entry name" value="TPR-like_helical_dom_sf"/>
</dbReference>
<keyword evidence="5" id="KW-0998">Cell outer membrane</keyword>
<name>A0A7W6MYL1_9BACT</name>
<protein>
    <recommendedName>
        <fullName evidence="6">RagB/SusD domain-containing protein</fullName>
    </recommendedName>
</protein>
<comment type="subcellular location">
    <subcellularLocation>
        <location evidence="1">Cell outer membrane</location>
    </subcellularLocation>
</comment>
<dbReference type="SUPFAM" id="SSF48452">
    <property type="entry name" value="TPR-like"/>
    <property type="match status" value="1"/>
</dbReference>
<keyword evidence="4" id="KW-0472">Membrane</keyword>
<dbReference type="Pfam" id="PF07980">
    <property type="entry name" value="SusD_RagB"/>
    <property type="match status" value="1"/>
</dbReference>
<evidence type="ECO:0000259" key="6">
    <source>
        <dbReference type="Pfam" id="PF07980"/>
    </source>
</evidence>
<dbReference type="InterPro" id="IPR041662">
    <property type="entry name" value="SusD-like_2"/>
</dbReference>
<reference evidence="7 8" key="1">
    <citation type="submission" date="2020-08" db="EMBL/GenBank/DDBJ databases">
        <title>Genomic Encyclopedia of Type Strains, Phase IV (KMG-IV): sequencing the most valuable type-strain genomes for metagenomic binning, comparative biology and taxonomic classification.</title>
        <authorList>
            <person name="Goeker M."/>
        </authorList>
    </citation>
    <scope>NUCLEOTIDE SEQUENCE [LARGE SCALE GENOMIC DNA]</scope>
    <source>
        <strain evidence="7 8">DSM 105721</strain>
    </source>
</reference>
<comment type="similarity">
    <text evidence="2">Belongs to the SusD family.</text>
</comment>
<accession>A0A7W6MYL1</accession>
<evidence type="ECO:0000256" key="4">
    <source>
        <dbReference type="ARBA" id="ARBA00023136"/>
    </source>
</evidence>
<dbReference type="InterPro" id="IPR012944">
    <property type="entry name" value="SusD_RagB_dom"/>
</dbReference>
<organism evidence="7 8">
    <name type="scientific">Butyricimonas faecihominis</name>
    <dbReference type="NCBI Taxonomy" id="1472416"/>
    <lineage>
        <taxon>Bacteria</taxon>
        <taxon>Pseudomonadati</taxon>
        <taxon>Bacteroidota</taxon>
        <taxon>Bacteroidia</taxon>
        <taxon>Bacteroidales</taxon>
        <taxon>Odoribacteraceae</taxon>
        <taxon>Butyricimonas</taxon>
    </lineage>
</organism>
<evidence type="ECO:0000256" key="2">
    <source>
        <dbReference type="ARBA" id="ARBA00006275"/>
    </source>
</evidence>
<evidence type="ECO:0000313" key="7">
    <source>
        <dbReference type="EMBL" id="MBB4026192.1"/>
    </source>
</evidence>
<sequence>MKTIKIVLYALCTILLVACDLDKYPVDKINPDTFFESEKDLNLYVMSFYEMLPEGEDIYKTDGELSDYFATSASPDLFINGNYTALDASGWDWEDLYNVNYFLARSDNPEILETVRNHYIGIARFFRAWFYYNKVKKFGDVPWYDKTMQNDDPDLYKGRDSREVVMNKVLEDLNFACTHIYETKDNTASTINRWVALAFKSRVCLFEGTFRKYHPEFDLENTVNDWLREAKEAAGEVMEKGGYSLNKAGSTPYRDLFTNEKPITTEVMLADNYSGTMARYNDANWVWTTSSTWVRPGLTRKFINTFLRKDGRRFTDQPDYNEIEFTDEVQERDARLAQIIRTPSYKLNGKLTAPDLGHTKTGYHVIKFTQDDNTNMAQAKNTNTIPVIRYAEVLLNYAEAARELGEFTSQDWKNTIGVLRGRAGITNTAEPASADTYLQEYYFPSISDAVLLEIRRERGIEMVSEGLRFDDIRRWKEGHLMEDTWDGIYVKALDTEYDLNQDGQPDVCFVKKIPVQTKPGVVYYVLSASMRLTGENAGNIQVYPNVNKKFEEKKYLYPIPEDARLINPALGQNKGWEL</sequence>
<dbReference type="GO" id="GO:0009279">
    <property type="term" value="C:cell outer membrane"/>
    <property type="evidence" value="ECO:0007669"/>
    <property type="project" value="UniProtKB-SubCell"/>
</dbReference>
<proteinExistence type="inferred from homology"/>
<dbReference type="OrthoDB" id="5694214at2"/>
<evidence type="ECO:0000313" key="8">
    <source>
        <dbReference type="Proteomes" id="UP000546007"/>
    </source>
</evidence>
<dbReference type="PROSITE" id="PS51257">
    <property type="entry name" value="PROKAR_LIPOPROTEIN"/>
    <property type="match status" value="1"/>
</dbReference>
<dbReference type="Gene3D" id="1.25.40.390">
    <property type="match status" value="1"/>
</dbReference>
<dbReference type="Pfam" id="PF12771">
    <property type="entry name" value="SusD-like_2"/>
    <property type="match status" value="1"/>
</dbReference>